<keyword evidence="5" id="KW-1185">Reference proteome</keyword>
<evidence type="ECO:0000256" key="2">
    <source>
        <dbReference type="SAM" id="Coils"/>
    </source>
</evidence>
<dbReference type="AlphaFoldDB" id="A0A6L5R5Q8"/>
<evidence type="ECO:0000313" key="5">
    <source>
        <dbReference type="Proteomes" id="UP000476511"/>
    </source>
</evidence>
<dbReference type="PANTHER" id="PTHR30204:SF98">
    <property type="entry name" value="HTH-TYPE TRANSCRIPTIONAL REGULATOR ADHR"/>
    <property type="match status" value="1"/>
</dbReference>
<gene>
    <name evidence="4" type="ORF">GJR97_13145</name>
</gene>
<dbReference type="PROSITE" id="PS50937">
    <property type="entry name" value="HTH_MERR_2"/>
    <property type="match status" value="1"/>
</dbReference>
<dbReference type="PANTHER" id="PTHR30204">
    <property type="entry name" value="REDOX-CYCLING DRUG-SENSING TRANSCRIPTIONAL ACTIVATOR SOXR"/>
    <property type="match status" value="1"/>
</dbReference>
<name>A0A6L5R5Q8_9MICO</name>
<feature type="domain" description="HTH merR-type" evidence="3">
    <location>
        <begin position="11"/>
        <end position="81"/>
    </location>
</feature>
<feature type="coiled-coil region" evidence="2">
    <location>
        <begin position="93"/>
        <end position="120"/>
    </location>
</feature>
<evidence type="ECO:0000259" key="3">
    <source>
        <dbReference type="PROSITE" id="PS50937"/>
    </source>
</evidence>
<dbReference type="InterPro" id="IPR047057">
    <property type="entry name" value="MerR_fam"/>
</dbReference>
<organism evidence="4 5">
    <name type="scientific">Agromyces kandeliae</name>
    <dbReference type="NCBI Taxonomy" id="2666141"/>
    <lineage>
        <taxon>Bacteria</taxon>
        <taxon>Bacillati</taxon>
        <taxon>Actinomycetota</taxon>
        <taxon>Actinomycetes</taxon>
        <taxon>Micrococcales</taxon>
        <taxon>Microbacteriaceae</taxon>
        <taxon>Agromyces</taxon>
    </lineage>
</organism>
<accession>A0A6L5R5Q8</accession>
<keyword evidence="1" id="KW-0238">DNA-binding</keyword>
<dbReference type="CDD" id="cd01109">
    <property type="entry name" value="HTH_YyaN"/>
    <property type="match status" value="1"/>
</dbReference>
<evidence type="ECO:0000256" key="1">
    <source>
        <dbReference type="ARBA" id="ARBA00023125"/>
    </source>
</evidence>
<reference evidence="4 5" key="1">
    <citation type="submission" date="2019-11" db="EMBL/GenBank/DDBJ databases">
        <title>Agromyces kandeliae sp. nov., isolated from mangrove soil.</title>
        <authorList>
            <person name="Wang R."/>
        </authorList>
    </citation>
    <scope>NUCLEOTIDE SEQUENCE [LARGE SCALE GENOMIC DNA]</scope>
    <source>
        <strain evidence="4 5">Q22</strain>
    </source>
</reference>
<keyword evidence="2" id="KW-0175">Coiled coil</keyword>
<sequence length="141" mass="15695">MAIDATTAERTYSIGELADRTGMTVHTLRWYESQGLFPADVPRTATGRRVYGEDAVRWLRLLARLRESGMPISDIATYSDLVRAGRGNEGERVALMEAHARSLDEQIEQLIAAREVIRAKISDYRRVLAGRGIELPPGEPA</sequence>
<evidence type="ECO:0000313" key="4">
    <source>
        <dbReference type="EMBL" id="MRX44668.1"/>
    </source>
</evidence>
<dbReference type="InterPro" id="IPR000551">
    <property type="entry name" value="MerR-type_HTH_dom"/>
</dbReference>
<dbReference type="Proteomes" id="UP000476511">
    <property type="component" value="Unassembled WGS sequence"/>
</dbReference>
<protein>
    <submittedName>
        <fullName evidence="4">MerR family transcriptional regulator</fullName>
    </submittedName>
</protein>
<dbReference type="SUPFAM" id="SSF46955">
    <property type="entry name" value="Putative DNA-binding domain"/>
    <property type="match status" value="1"/>
</dbReference>
<dbReference type="Gene3D" id="1.10.1660.10">
    <property type="match status" value="1"/>
</dbReference>
<dbReference type="SMART" id="SM00422">
    <property type="entry name" value="HTH_MERR"/>
    <property type="match status" value="1"/>
</dbReference>
<dbReference type="EMBL" id="WKJD01000018">
    <property type="protein sequence ID" value="MRX44668.1"/>
    <property type="molecule type" value="Genomic_DNA"/>
</dbReference>
<dbReference type="Pfam" id="PF13411">
    <property type="entry name" value="MerR_1"/>
    <property type="match status" value="1"/>
</dbReference>
<comment type="caution">
    <text evidence="4">The sequence shown here is derived from an EMBL/GenBank/DDBJ whole genome shotgun (WGS) entry which is preliminary data.</text>
</comment>
<dbReference type="RefSeq" id="WP_154347180.1">
    <property type="nucleotide sequence ID" value="NZ_WKJD01000018.1"/>
</dbReference>
<dbReference type="GO" id="GO:0003677">
    <property type="term" value="F:DNA binding"/>
    <property type="evidence" value="ECO:0007669"/>
    <property type="project" value="UniProtKB-KW"/>
</dbReference>
<dbReference type="GO" id="GO:0003700">
    <property type="term" value="F:DNA-binding transcription factor activity"/>
    <property type="evidence" value="ECO:0007669"/>
    <property type="project" value="InterPro"/>
</dbReference>
<proteinExistence type="predicted"/>
<dbReference type="InterPro" id="IPR009061">
    <property type="entry name" value="DNA-bd_dom_put_sf"/>
</dbReference>